<evidence type="ECO:0000256" key="4">
    <source>
        <dbReference type="SAM" id="MobiDB-lite"/>
    </source>
</evidence>
<accession>A0AAW1CIG2</accession>
<dbReference type="PROSITE" id="PS50003">
    <property type="entry name" value="PH_DOMAIN"/>
    <property type="match status" value="1"/>
</dbReference>
<dbReference type="Gene3D" id="2.30.29.30">
    <property type="entry name" value="Pleckstrin-homology domain (PH domain)/Phosphotyrosine-binding domain (PTB)"/>
    <property type="match status" value="1"/>
</dbReference>
<evidence type="ECO:0000313" key="6">
    <source>
        <dbReference type="EMBL" id="KAK9497155.1"/>
    </source>
</evidence>
<dbReference type="PANTHER" id="PTHR10972">
    <property type="entry name" value="OXYSTEROL-BINDING PROTEIN-RELATED"/>
    <property type="match status" value="1"/>
</dbReference>
<dbReference type="InterPro" id="IPR000648">
    <property type="entry name" value="Oxysterol-bd"/>
</dbReference>
<evidence type="ECO:0000313" key="7">
    <source>
        <dbReference type="Proteomes" id="UP001461498"/>
    </source>
</evidence>
<organism evidence="6 7">
    <name type="scientific">Rhynocoris fuscipes</name>
    <dbReference type="NCBI Taxonomy" id="488301"/>
    <lineage>
        <taxon>Eukaryota</taxon>
        <taxon>Metazoa</taxon>
        <taxon>Ecdysozoa</taxon>
        <taxon>Arthropoda</taxon>
        <taxon>Hexapoda</taxon>
        <taxon>Insecta</taxon>
        <taxon>Pterygota</taxon>
        <taxon>Neoptera</taxon>
        <taxon>Paraneoptera</taxon>
        <taxon>Hemiptera</taxon>
        <taxon>Heteroptera</taxon>
        <taxon>Panheteroptera</taxon>
        <taxon>Cimicomorpha</taxon>
        <taxon>Reduviidae</taxon>
        <taxon>Harpactorinae</taxon>
        <taxon>Harpactorini</taxon>
        <taxon>Rhynocoris</taxon>
    </lineage>
</organism>
<reference evidence="6 7" key="1">
    <citation type="submission" date="2022-12" db="EMBL/GenBank/DDBJ databases">
        <title>Chromosome-level genome assembly of true bugs.</title>
        <authorList>
            <person name="Ma L."/>
            <person name="Li H."/>
        </authorList>
    </citation>
    <scope>NUCLEOTIDE SEQUENCE [LARGE SCALE GENOMIC DNA]</scope>
    <source>
        <strain evidence="6">Lab_2022b</strain>
    </source>
</reference>
<keyword evidence="3" id="KW-0446">Lipid-binding</keyword>
<dbReference type="InterPro" id="IPR011993">
    <property type="entry name" value="PH-like_dom_sf"/>
</dbReference>
<keyword evidence="2" id="KW-0445">Lipid transport</keyword>
<dbReference type="SMART" id="SM00233">
    <property type="entry name" value="PH"/>
    <property type="match status" value="1"/>
</dbReference>
<gene>
    <name evidence="6" type="ORF">O3M35_004525</name>
</gene>
<evidence type="ECO:0000256" key="2">
    <source>
        <dbReference type="ARBA" id="ARBA00023055"/>
    </source>
</evidence>
<evidence type="ECO:0000259" key="5">
    <source>
        <dbReference type="PROSITE" id="PS50003"/>
    </source>
</evidence>
<keyword evidence="7" id="KW-1185">Reference proteome</keyword>
<dbReference type="GO" id="GO:0006869">
    <property type="term" value="P:lipid transport"/>
    <property type="evidence" value="ECO:0007669"/>
    <property type="project" value="UniProtKB-KW"/>
</dbReference>
<dbReference type="SUPFAM" id="SSF50729">
    <property type="entry name" value="PH domain-like"/>
    <property type="match status" value="1"/>
</dbReference>
<evidence type="ECO:0000256" key="3">
    <source>
        <dbReference type="ARBA" id="ARBA00023121"/>
    </source>
</evidence>
<dbReference type="EMBL" id="JAPXFL010000015">
    <property type="protein sequence ID" value="KAK9497155.1"/>
    <property type="molecule type" value="Genomic_DNA"/>
</dbReference>
<dbReference type="Proteomes" id="UP001461498">
    <property type="component" value="Unassembled WGS sequence"/>
</dbReference>
<dbReference type="GO" id="GO:0016020">
    <property type="term" value="C:membrane"/>
    <property type="evidence" value="ECO:0007669"/>
    <property type="project" value="TreeGrafter"/>
</dbReference>
<dbReference type="Pfam" id="PF00169">
    <property type="entry name" value="PH"/>
    <property type="match status" value="1"/>
</dbReference>
<dbReference type="GO" id="GO:0032934">
    <property type="term" value="F:sterol binding"/>
    <property type="evidence" value="ECO:0007669"/>
    <property type="project" value="TreeGrafter"/>
</dbReference>
<dbReference type="PANTHER" id="PTHR10972:SF141">
    <property type="entry name" value="OXYSTEROL-BINDING PROTEIN"/>
    <property type="match status" value="1"/>
</dbReference>
<feature type="domain" description="PH" evidence="5">
    <location>
        <begin position="45"/>
        <end position="142"/>
    </location>
</feature>
<sequence length="281" mass="31943">MRNMMKRRKKRSKKKSKLTETSYDYDFNSVRRIINSFEMSAEMMCQLYEGQLSKYTNVMKGWQFRWFILDPKTGILSYYINENERKQPPRGWIHLEAAVISPSDEDSNTFTVNSSSGDIFKLRAQDARARQEWVNRLRAVSEMYTSAAAQSNPPLPPREHLVISKAGVLGGVQSSTSLALWDAFAAVREHLFRAEQNNYLMAKAIEDLPSSGELKHVDPTLLILKASSQSMLTSLNQCLYILHQESAGNGIASSNPSIKTKGSIKHDHHSQSSHNKKKFQL</sequence>
<dbReference type="GO" id="GO:0005829">
    <property type="term" value="C:cytosol"/>
    <property type="evidence" value="ECO:0007669"/>
    <property type="project" value="TreeGrafter"/>
</dbReference>
<name>A0AAW1CIG2_9HEMI</name>
<feature type="region of interest" description="Disordered" evidence="4">
    <location>
        <begin position="252"/>
        <end position="281"/>
    </location>
</feature>
<dbReference type="AlphaFoldDB" id="A0AAW1CIG2"/>
<protein>
    <recommendedName>
        <fullName evidence="5">PH domain-containing protein</fullName>
    </recommendedName>
</protein>
<dbReference type="CDD" id="cd13291">
    <property type="entry name" value="PH_ORP10_ORP11"/>
    <property type="match status" value="1"/>
</dbReference>
<keyword evidence="1" id="KW-0813">Transport</keyword>
<comment type="caution">
    <text evidence="6">The sequence shown here is derived from an EMBL/GenBank/DDBJ whole genome shotgun (WGS) entry which is preliminary data.</text>
</comment>
<proteinExistence type="predicted"/>
<dbReference type="InterPro" id="IPR001849">
    <property type="entry name" value="PH_domain"/>
</dbReference>
<evidence type="ECO:0000256" key="1">
    <source>
        <dbReference type="ARBA" id="ARBA00022448"/>
    </source>
</evidence>